<name>A0ABR8X1E6_9MICO</name>
<dbReference type="RefSeq" id="WP_191765202.1">
    <property type="nucleotide sequence ID" value="NZ_JACSPM010000001.1"/>
</dbReference>
<keyword evidence="5" id="KW-1185">Reference proteome</keyword>
<dbReference type="EMBL" id="JACSPM010000001">
    <property type="protein sequence ID" value="MBD8023165.1"/>
    <property type="molecule type" value="Genomic_DNA"/>
</dbReference>
<evidence type="ECO:0000256" key="2">
    <source>
        <dbReference type="ARBA" id="ARBA00023315"/>
    </source>
</evidence>
<dbReference type="PROSITE" id="PS51186">
    <property type="entry name" value="GNAT"/>
    <property type="match status" value="1"/>
</dbReference>
<dbReference type="InterPro" id="IPR000182">
    <property type="entry name" value="GNAT_dom"/>
</dbReference>
<comment type="caution">
    <text evidence="4">The sequence shown here is derived from an EMBL/GenBank/DDBJ whole genome shotgun (WGS) entry which is preliminary data.</text>
</comment>
<dbReference type="InterPro" id="IPR050832">
    <property type="entry name" value="Bact_Acetyltransf"/>
</dbReference>
<sequence length="159" mass="17445">MTRARLAAADDAESVARLLYDFNTEFDTESPGPTTLARRLRSLLAGTTTFAVLGGEGPDGVALVTLRTNVWFDGRVALLDELYVSPVRRGRGIGGEMIAVVADECAARGVELLEVNVDEGDVDALRFYGRHDFELIQPETEERAFYLSRMLRPRPAGGR</sequence>
<organism evidence="4 5">
    <name type="scientific">Microbacterium gallinarum</name>
    <dbReference type="NCBI Taxonomy" id="2762209"/>
    <lineage>
        <taxon>Bacteria</taxon>
        <taxon>Bacillati</taxon>
        <taxon>Actinomycetota</taxon>
        <taxon>Actinomycetes</taxon>
        <taxon>Micrococcales</taxon>
        <taxon>Microbacteriaceae</taxon>
        <taxon>Microbacterium</taxon>
    </lineage>
</organism>
<keyword evidence="1" id="KW-0808">Transferase</keyword>
<gene>
    <name evidence="4" type="ORF">H9622_06100</name>
</gene>
<evidence type="ECO:0000313" key="4">
    <source>
        <dbReference type="EMBL" id="MBD8023165.1"/>
    </source>
</evidence>
<dbReference type="SUPFAM" id="SSF55729">
    <property type="entry name" value="Acyl-CoA N-acyltransferases (Nat)"/>
    <property type="match status" value="1"/>
</dbReference>
<dbReference type="Gene3D" id="3.40.630.30">
    <property type="match status" value="1"/>
</dbReference>
<proteinExistence type="predicted"/>
<dbReference type="Proteomes" id="UP000602532">
    <property type="component" value="Unassembled WGS sequence"/>
</dbReference>
<feature type="domain" description="N-acetyltransferase" evidence="3">
    <location>
        <begin position="2"/>
        <end position="152"/>
    </location>
</feature>
<dbReference type="PANTHER" id="PTHR43877">
    <property type="entry name" value="AMINOALKYLPHOSPHONATE N-ACETYLTRANSFERASE-RELATED-RELATED"/>
    <property type="match status" value="1"/>
</dbReference>
<protein>
    <submittedName>
        <fullName evidence="4">GNAT family N-acetyltransferase</fullName>
    </submittedName>
</protein>
<evidence type="ECO:0000313" key="5">
    <source>
        <dbReference type="Proteomes" id="UP000602532"/>
    </source>
</evidence>
<evidence type="ECO:0000259" key="3">
    <source>
        <dbReference type="PROSITE" id="PS51186"/>
    </source>
</evidence>
<dbReference type="CDD" id="cd04301">
    <property type="entry name" value="NAT_SF"/>
    <property type="match status" value="1"/>
</dbReference>
<dbReference type="InterPro" id="IPR016181">
    <property type="entry name" value="Acyl_CoA_acyltransferase"/>
</dbReference>
<accession>A0ABR8X1E6</accession>
<evidence type="ECO:0000256" key="1">
    <source>
        <dbReference type="ARBA" id="ARBA00022679"/>
    </source>
</evidence>
<reference evidence="4 5" key="1">
    <citation type="submission" date="2020-08" db="EMBL/GenBank/DDBJ databases">
        <title>A Genomic Blueprint of the Chicken Gut Microbiome.</title>
        <authorList>
            <person name="Gilroy R."/>
            <person name="Ravi A."/>
            <person name="Getino M."/>
            <person name="Pursley I."/>
            <person name="Horton D.L."/>
            <person name="Alikhan N.-F."/>
            <person name="Baker D."/>
            <person name="Gharbi K."/>
            <person name="Hall N."/>
            <person name="Watson M."/>
            <person name="Adriaenssens E.M."/>
            <person name="Foster-Nyarko E."/>
            <person name="Jarju S."/>
            <person name="Secka A."/>
            <person name="Antonio M."/>
            <person name="Oren A."/>
            <person name="Chaudhuri R."/>
            <person name="La Ragione R.M."/>
            <person name="Hildebrand F."/>
            <person name="Pallen M.J."/>
        </authorList>
    </citation>
    <scope>NUCLEOTIDE SEQUENCE [LARGE SCALE GENOMIC DNA]</scope>
    <source>
        <strain evidence="4 5">Sa1CUA4</strain>
    </source>
</reference>
<keyword evidence="2" id="KW-0012">Acyltransferase</keyword>
<dbReference type="Pfam" id="PF00583">
    <property type="entry name" value="Acetyltransf_1"/>
    <property type="match status" value="1"/>
</dbReference>